<dbReference type="Proteomes" id="UP001204772">
    <property type="component" value="Unassembled WGS sequence"/>
</dbReference>
<evidence type="ECO:0000313" key="2">
    <source>
        <dbReference type="EMBL" id="MCP1384834.1"/>
    </source>
</evidence>
<organism evidence="2 3">
    <name type="scientific">Runella salmonicolor</name>
    <dbReference type="NCBI Taxonomy" id="2950278"/>
    <lineage>
        <taxon>Bacteria</taxon>
        <taxon>Pseudomonadati</taxon>
        <taxon>Bacteroidota</taxon>
        <taxon>Cytophagia</taxon>
        <taxon>Cytophagales</taxon>
        <taxon>Spirosomataceae</taxon>
        <taxon>Runella</taxon>
    </lineage>
</organism>
<evidence type="ECO:0000313" key="3">
    <source>
        <dbReference type="Proteomes" id="UP001204772"/>
    </source>
</evidence>
<keyword evidence="3" id="KW-1185">Reference proteome</keyword>
<keyword evidence="1" id="KW-0175">Coiled coil</keyword>
<dbReference type="EMBL" id="JAMZEL010000009">
    <property type="protein sequence ID" value="MCP1384834.1"/>
    <property type="molecule type" value="Genomic_DNA"/>
</dbReference>
<sequence length="156" mass="17831">MFTIHSNLSQVCIQLKARIEKAERNISNNLIEAAADGMVAVAHRIQQEGKNSDGTVMRTKSPRSIGAYSRAYAQYTRLKKGRQTERMDFTMEGDLMRNYNIIRSEAREVVVGFLDLGMAEIAGYLEAYFGGAWYLSREEQKLIADKLTRQFQQDLR</sequence>
<feature type="coiled-coil region" evidence="1">
    <location>
        <begin position="5"/>
        <end position="32"/>
    </location>
</feature>
<gene>
    <name evidence="2" type="ORF">NCI00_20530</name>
</gene>
<accession>A0ABT1FST6</accession>
<comment type="caution">
    <text evidence="2">The sequence shown here is derived from an EMBL/GenBank/DDBJ whole genome shotgun (WGS) entry which is preliminary data.</text>
</comment>
<name>A0ABT1FST6_9BACT</name>
<evidence type="ECO:0000256" key="1">
    <source>
        <dbReference type="SAM" id="Coils"/>
    </source>
</evidence>
<protein>
    <recommendedName>
        <fullName evidence="4">HK97 gp10 family phage protein</fullName>
    </recommendedName>
</protein>
<proteinExistence type="predicted"/>
<reference evidence="2 3" key="1">
    <citation type="submission" date="2022-06" db="EMBL/GenBank/DDBJ databases">
        <title>Runella sp. S5 genome sequencing.</title>
        <authorList>
            <person name="Park S."/>
        </authorList>
    </citation>
    <scope>NUCLEOTIDE SEQUENCE [LARGE SCALE GENOMIC DNA]</scope>
    <source>
        <strain evidence="2 3">S5</strain>
    </source>
</reference>
<evidence type="ECO:0008006" key="4">
    <source>
        <dbReference type="Google" id="ProtNLM"/>
    </source>
</evidence>
<dbReference type="RefSeq" id="WP_253530713.1">
    <property type="nucleotide sequence ID" value="NZ_JAMZEL010000009.1"/>
</dbReference>